<evidence type="ECO:0000313" key="2">
    <source>
        <dbReference type="Proteomes" id="UP000094472"/>
    </source>
</evidence>
<organism evidence="1 2">
    <name type="scientific">Methyloceanibacter superfactus</name>
    <dbReference type="NCBI Taxonomy" id="1774969"/>
    <lineage>
        <taxon>Bacteria</taxon>
        <taxon>Pseudomonadati</taxon>
        <taxon>Pseudomonadota</taxon>
        <taxon>Alphaproteobacteria</taxon>
        <taxon>Hyphomicrobiales</taxon>
        <taxon>Hyphomicrobiaceae</taxon>
        <taxon>Methyloceanibacter</taxon>
    </lineage>
</organism>
<evidence type="ECO:0000313" key="1">
    <source>
        <dbReference type="EMBL" id="ODR97642.1"/>
    </source>
</evidence>
<protein>
    <submittedName>
        <fullName evidence="1">Uncharacterized protein</fullName>
    </submittedName>
</protein>
<name>A0A1E3VVU6_9HYPH</name>
<dbReference type="EMBL" id="LPWF01000025">
    <property type="protein sequence ID" value="ODR97642.1"/>
    <property type="molecule type" value="Genomic_DNA"/>
</dbReference>
<dbReference type="STRING" id="1774969.AUC69_11060"/>
<reference evidence="1 2" key="1">
    <citation type="journal article" date="2016" name="Environ. Microbiol.">
        <title>New Methyloceanibacter diversity from North Sea sediments includes methanotroph containing solely the soluble methane monooxygenase.</title>
        <authorList>
            <person name="Vekeman B."/>
            <person name="Kerckhof F.M."/>
            <person name="Cremers G."/>
            <person name="de Vos P."/>
            <person name="Vandamme P."/>
            <person name="Boon N."/>
            <person name="Op den Camp H.J."/>
            <person name="Heylen K."/>
        </authorList>
    </citation>
    <scope>NUCLEOTIDE SEQUENCE [LARGE SCALE GENOMIC DNA]</scope>
    <source>
        <strain evidence="1 2">R-67175</strain>
    </source>
</reference>
<accession>A0A1E3VVU6</accession>
<sequence length="336" mass="35445">MRLVGKSTQGHGCGRADRDVADVGLGELGDHPDALVVADAEQLVTRHDPLPFDDVLLDHMAGRGRGPVDRARVGLGLEHLVDAGFGHIEIAQPLHGPVDVAGRVAAPLPALGDQEVDLRQLDLRAVEAEERLALLDPLPGFVDEEILDIAVGADRDDPQPGLIVLHQTNTANGAGDRLGRDLLGSDPAALDLVEADLDGALVIAGFVGVDRDVVHTHGILLRHLRGVGKPHGIAVVKDLAAVFGGRHLLRGGRRRYRLRPVRIPIAGRGAGQDAGGQNGHIAQTLHDRVSDSSLADPGRRAAEDRCVHRQCERLLTPDGTASVLRSQTRGGGDGGM</sequence>
<dbReference type="AlphaFoldDB" id="A0A1E3VVU6"/>
<keyword evidence="2" id="KW-1185">Reference proteome</keyword>
<comment type="caution">
    <text evidence="1">The sequence shown here is derived from an EMBL/GenBank/DDBJ whole genome shotgun (WGS) entry which is preliminary data.</text>
</comment>
<dbReference type="Proteomes" id="UP000094472">
    <property type="component" value="Unassembled WGS sequence"/>
</dbReference>
<proteinExistence type="predicted"/>
<gene>
    <name evidence="1" type="ORF">AUC69_11060</name>
</gene>